<accession>A0ABR1L2B4</accession>
<evidence type="ECO:0000313" key="2">
    <source>
        <dbReference type="EMBL" id="KAK7529375.1"/>
    </source>
</evidence>
<feature type="region of interest" description="Disordered" evidence="1">
    <location>
        <begin position="95"/>
        <end position="115"/>
    </location>
</feature>
<feature type="compositionally biased region" description="Acidic residues" evidence="1">
    <location>
        <begin position="100"/>
        <end position="111"/>
    </location>
</feature>
<dbReference type="EMBL" id="JBBPDW010000074">
    <property type="protein sequence ID" value="KAK7529375.1"/>
    <property type="molecule type" value="Genomic_DNA"/>
</dbReference>
<organism evidence="2 3">
    <name type="scientific">Phyllosticta citricarpa</name>
    <dbReference type="NCBI Taxonomy" id="55181"/>
    <lineage>
        <taxon>Eukaryota</taxon>
        <taxon>Fungi</taxon>
        <taxon>Dikarya</taxon>
        <taxon>Ascomycota</taxon>
        <taxon>Pezizomycotina</taxon>
        <taxon>Dothideomycetes</taxon>
        <taxon>Dothideomycetes incertae sedis</taxon>
        <taxon>Botryosphaeriales</taxon>
        <taxon>Phyllostictaceae</taxon>
        <taxon>Phyllosticta</taxon>
    </lineage>
</organism>
<reference evidence="2 3" key="1">
    <citation type="submission" date="2024-04" db="EMBL/GenBank/DDBJ databases">
        <title>Phyllosticta paracitricarpa is synonymous to the EU quarantine fungus P. citricarpa based on phylogenomic analyses.</title>
        <authorList>
            <consortium name="Lawrence Berkeley National Laboratory"/>
            <person name="Van Ingen-Buijs V.A."/>
            <person name="Van Westerhoven A.C."/>
            <person name="Haridas S."/>
            <person name="Skiadas P."/>
            <person name="Martin F."/>
            <person name="Groenewald J.Z."/>
            <person name="Crous P.W."/>
            <person name="Seidl M.F."/>
        </authorList>
    </citation>
    <scope>NUCLEOTIDE SEQUENCE [LARGE SCALE GENOMIC DNA]</scope>
    <source>
        <strain evidence="2 3">CBS 122670</strain>
    </source>
</reference>
<protein>
    <submittedName>
        <fullName evidence="2">Uncharacterized protein</fullName>
    </submittedName>
</protein>
<gene>
    <name evidence="2" type="ORF">IWX46DRAFT_433038</name>
</gene>
<evidence type="ECO:0000313" key="3">
    <source>
        <dbReference type="Proteomes" id="UP001365128"/>
    </source>
</evidence>
<evidence type="ECO:0000256" key="1">
    <source>
        <dbReference type="SAM" id="MobiDB-lite"/>
    </source>
</evidence>
<keyword evidence="3" id="KW-1185">Reference proteome</keyword>
<sequence length="212" mass="24962">MVSQMTDRQTAIQNQCTSKTFLGIDVNRNADDLANIKWNAHDDVQAEIDDWIDQDEIDDRESLYRIFKLDDLNWTYSRPQKEAIRKCLDDHLDKMRSTEEQEEEEEEDDGEDNHRSIYIRARQRQADAEAHYMQRMDLQVPRLAELDGWNDDAVLDAFRSERNELWAACADAQRDTLSAYLDWKMQALSVEVIRSERAREKTKAKGKQRAYG</sequence>
<comment type="caution">
    <text evidence="2">The sequence shown here is derived from an EMBL/GenBank/DDBJ whole genome shotgun (WGS) entry which is preliminary data.</text>
</comment>
<dbReference type="Proteomes" id="UP001365128">
    <property type="component" value="Unassembled WGS sequence"/>
</dbReference>
<name>A0ABR1L2B4_9PEZI</name>
<proteinExistence type="predicted"/>